<protein>
    <submittedName>
        <fullName evidence="1">Uncharacterized protein</fullName>
    </submittedName>
</protein>
<dbReference type="STRING" id="40149.A0A0E0DTS9"/>
<dbReference type="HOGENOM" id="CLU_137077_0_0_1"/>
<dbReference type="Gramene" id="OMERI05G20140.1">
    <property type="protein sequence ID" value="OMERI05G20140.1"/>
    <property type="gene ID" value="OMERI05G20140"/>
</dbReference>
<dbReference type="EnsemblPlants" id="OMERI05G20140.1">
    <property type="protein sequence ID" value="OMERI05G20140.1"/>
    <property type="gene ID" value="OMERI05G20140"/>
</dbReference>
<evidence type="ECO:0000313" key="2">
    <source>
        <dbReference type="Proteomes" id="UP000008021"/>
    </source>
</evidence>
<keyword evidence="2" id="KW-1185">Reference proteome</keyword>
<dbReference type="AlphaFoldDB" id="A0A0E0DTS9"/>
<name>A0A0E0DTS9_9ORYZ</name>
<sequence length="185" mass="18360">MKEEAGTGSKLGRWLGAPVRALSRACDSYVRKMSACAGHMPTHAAGAMGRGGFAPGAMQAATFSSRSRRGGGGGVGGDDDDDVGALVRALSQRQAASSASATAVPVRSRSVAVGRIDEDAPCEFGADDARLGPVAPPPHVRRSRSVAVVAGRAGVGFGSGGGAGAMRMGPGVGVGVVCGSPDRRE</sequence>
<dbReference type="PANTHER" id="PTHR33526">
    <property type="entry name" value="OS07G0123800 PROTEIN"/>
    <property type="match status" value="1"/>
</dbReference>
<dbReference type="Proteomes" id="UP000008021">
    <property type="component" value="Chromosome 5"/>
</dbReference>
<evidence type="ECO:0000313" key="1">
    <source>
        <dbReference type="EnsemblPlants" id="OMERI05G20140.1"/>
    </source>
</evidence>
<organism evidence="1">
    <name type="scientific">Oryza meridionalis</name>
    <dbReference type="NCBI Taxonomy" id="40149"/>
    <lineage>
        <taxon>Eukaryota</taxon>
        <taxon>Viridiplantae</taxon>
        <taxon>Streptophyta</taxon>
        <taxon>Embryophyta</taxon>
        <taxon>Tracheophyta</taxon>
        <taxon>Spermatophyta</taxon>
        <taxon>Magnoliopsida</taxon>
        <taxon>Liliopsida</taxon>
        <taxon>Poales</taxon>
        <taxon>Poaceae</taxon>
        <taxon>BOP clade</taxon>
        <taxon>Oryzoideae</taxon>
        <taxon>Oryzeae</taxon>
        <taxon>Oryzinae</taxon>
        <taxon>Oryza</taxon>
    </lineage>
</organism>
<proteinExistence type="predicted"/>
<reference evidence="1" key="2">
    <citation type="submission" date="2018-05" db="EMBL/GenBank/DDBJ databases">
        <title>OmerRS3 (Oryza meridionalis Reference Sequence Version 3).</title>
        <authorList>
            <person name="Zhang J."/>
            <person name="Kudrna D."/>
            <person name="Lee S."/>
            <person name="Talag J."/>
            <person name="Welchert J."/>
            <person name="Wing R.A."/>
        </authorList>
    </citation>
    <scope>NUCLEOTIDE SEQUENCE [LARGE SCALE GENOMIC DNA]</scope>
    <source>
        <strain evidence="1">cv. OR44</strain>
    </source>
</reference>
<accession>A0A0E0DTS9</accession>
<dbReference type="PANTHER" id="PTHR33526:SF14">
    <property type="entry name" value="OS05G0512100 PROTEIN"/>
    <property type="match status" value="1"/>
</dbReference>
<dbReference type="eggNOG" id="ENOG502R6UW">
    <property type="taxonomic scope" value="Eukaryota"/>
</dbReference>
<reference evidence="1" key="1">
    <citation type="submission" date="2015-04" db="UniProtKB">
        <authorList>
            <consortium name="EnsemblPlants"/>
        </authorList>
    </citation>
    <scope>IDENTIFICATION</scope>
</reference>